<evidence type="ECO:0000313" key="2">
    <source>
        <dbReference type="EMBL" id="MBD7909354.1"/>
    </source>
</evidence>
<dbReference type="SMART" id="SM00450">
    <property type="entry name" value="RHOD"/>
    <property type="match status" value="1"/>
</dbReference>
<keyword evidence="3" id="KW-1185">Reference proteome</keyword>
<dbReference type="InterPro" id="IPR001763">
    <property type="entry name" value="Rhodanese-like_dom"/>
</dbReference>
<proteinExistence type="predicted"/>
<gene>
    <name evidence="2" type="ORF">H9659_13540</name>
</gene>
<organism evidence="2 3">
    <name type="scientific">Sporosarcina gallistercoris</name>
    <dbReference type="NCBI Taxonomy" id="2762245"/>
    <lineage>
        <taxon>Bacteria</taxon>
        <taxon>Bacillati</taxon>
        <taxon>Bacillota</taxon>
        <taxon>Bacilli</taxon>
        <taxon>Bacillales</taxon>
        <taxon>Caryophanaceae</taxon>
        <taxon>Sporosarcina</taxon>
    </lineage>
</organism>
<dbReference type="PANTHER" id="PTHR43031">
    <property type="entry name" value="FAD-DEPENDENT OXIDOREDUCTASE"/>
    <property type="match status" value="1"/>
</dbReference>
<feature type="domain" description="Rhodanese" evidence="1">
    <location>
        <begin position="100"/>
        <end position="188"/>
    </location>
</feature>
<dbReference type="PROSITE" id="PS50206">
    <property type="entry name" value="RHODANESE_3"/>
    <property type="match status" value="1"/>
</dbReference>
<dbReference type="InterPro" id="IPR036868">
    <property type="entry name" value="TusA-like_sf"/>
</dbReference>
<dbReference type="PROSITE" id="PS01148">
    <property type="entry name" value="UPF0033"/>
    <property type="match status" value="1"/>
</dbReference>
<dbReference type="InterPro" id="IPR050229">
    <property type="entry name" value="GlpE_sulfurtransferase"/>
</dbReference>
<dbReference type="Gene3D" id="3.30.110.40">
    <property type="entry name" value="TusA-like domain"/>
    <property type="match status" value="1"/>
</dbReference>
<dbReference type="Pfam" id="PF00581">
    <property type="entry name" value="Rhodanese"/>
    <property type="match status" value="1"/>
</dbReference>
<dbReference type="SUPFAM" id="SSF64307">
    <property type="entry name" value="SirA-like"/>
    <property type="match status" value="1"/>
</dbReference>
<evidence type="ECO:0000313" key="3">
    <source>
        <dbReference type="Proteomes" id="UP000659496"/>
    </source>
</evidence>
<dbReference type="PANTHER" id="PTHR43031:SF1">
    <property type="entry name" value="PYRIDINE NUCLEOTIDE-DISULPHIDE OXIDOREDUCTASE"/>
    <property type="match status" value="1"/>
</dbReference>
<name>A0ABR8PMQ2_9BACL</name>
<dbReference type="CDD" id="cd00158">
    <property type="entry name" value="RHOD"/>
    <property type="match status" value="1"/>
</dbReference>
<comment type="caution">
    <text evidence="2">The sequence shown here is derived from an EMBL/GenBank/DDBJ whole genome shotgun (WGS) entry which is preliminary data.</text>
</comment>
<dbReference type="EMBL" id="JACSQY010000012">
    <property type="protein sequence ID" value="MBD7909354.1"/>
    <property type="molecule type" value="Genomic_DNA"/>
</dbReference>
<dbReference type="CDD" id="cd00291">
    <property type="entry name" value="SirA_YedF_YeeD"/>
    <property type="match status" value="1"/>
</dbReference>
<accession>A0ABR8PMQ2</accession>
<protein>
    <submittedName>
        <fullName evidence="2">Sulfurtransferase TusA family protein</fullName>
    </submittedName>
</protein>
<reference evidence="2 3" key="1">
    <citation type="submission" date="2020-08" db="EMBL/GenBank/DDBJ databases">
        <title>A Genomic Blueprint of the Chicken Gut Microbiome.</title>
        <authorList>
            <person name="Gilroy R."/>
            <person name="Ravi A."/>
            <person name="Getino M."/>
            <person name="Pursley I."/>
            <person name="Horton D.L."/>
            <person name="Alikhan N.-F."/>
            <person name="Baker D."/>
            <person name="Gharbi K."/>
            <person name="Hall N."/>
            <person name="Watson M."/>
            <person name="Adriaenssens E.M."/>
            <person name="Foster-Nyarko E."/>
            <person name="Jarju S."/>
            <person name="Secka A."/>
            <person name="Antonio M."/>
            <person name="Oren A."/>
            <person name="Chaudhuri R."/>
            <person name="La Ragione R.M."/>
            <person name="Hildebrand F."/>
            <person name="Pallen M.J."/>
        </authorList>
    </citation>
    <scope>NUCLEOTIDE SEQUENCE [LARGE SCALE GENOMIC DNA]</scope>
    <source>
        <strain evidence="2 3">Sa3CUA8</strain>
    </source>
</reference>
<dbReference type="InterPro" id="IPR001455">
    <property type="entry name" value="TusA-like"/>
</dbReference>
<dbReference type="SUPFAM" id="SSF52821">
    <property type="entry name" value="Rhodanese/Cell cycle control phosphatase"/>
    <property type="match status" value="1"/>
</dbReference>
<dbReference type="InterPro" id="IPR001307">
    <property type="entry name" value="Thiosulphate_STrfase_CS"/>
</dbReference>
<evidence type="ECO:0000259" key="1">
    <source>
        <dbReference type="PROSITE" id="PS50206"/>
    </source>
</evidence>
<dbReference type="Gene3D" id="3.40.250.10">
    <property type="entry name" value="Rhodanese-like domain"/>
    <property type="match status" value="1"/>
</dbReference>
<sequence length="190" mass="21186">MIKTEHILDAKGLACPMPIVRTRKAMNDLSAGDVLEVLATDKGSTADIKAWAASSGHAYLGTETEEDVLHHFLKKDGAAVEVKEEIPVIELEAFKQKLELPQSFTLIDVREEDEYIEAHIPGARHIPLDEIGTRMDELNKDETIYLICQTGRRSGIAGIQLAENGFKHVYNVVPGMTEWKKQTDKRGYSL</sequence>
<dbReference type="PROSITE" id="PS00380">
    <property type="entry name" value="RHODANESE_1"/>
    <property type="match status" value="1"/>
</dbReference>
<dbReference type="Pfam" id="PF01206">
    <property type="entry name" value="TusA"/>
    <property type="match status" value="1"/>
</dbReference>
<dbReference type="RefSeq" id="WP_191691459.1">
    <property type="nucleotide sequence ID" value="NZ_JACSQY010000012.1"/>
</dbReference>
<dbReference type="Proteomes" id="UP000659496">
    <property type="component" value="Unassembled WGS sequence"/>
</dbReference>
<dbReference type="InterPro" id="IPR036873">
    <property type="entry name" value="Rhodanese-like_dom_sf"/>
</dbReference>